<dbReference type="InterPro" id="IPR006439">
    <property type="entry name" value="HAD-SF_hydro_IA"/>
</dbReference>
<gene>
    <name evidence="1" type="ORF">IHQ68_01335</name>
</gene>
<dbReference type="Gene3D" id="1.10.150.240">
    <property type="entry name" value="Putative phosphatase, domain 2"/>
    <property type="match status" value="1"/>
</dbReference>
<dbReference type="SFLD" id="SFLDG01129">
    <property type="entry name" value="C1.5:_HAD__Beta-PGM__Phosphata"/>
    <property type="match status" value="1"/>
</dbReference>
<keyword evidence="1" id="KW-0378">Hydrolase</keyword>
<dbReference type="InterPro" id="IPR050155">
    <property type="entry name" value="HAD-like_hydrolase_sf"/>
</dbReference>
<dbReference type="InterPro" id="IPR023198">
    <property type="entry name" value="PGP-like_dom2"/>
</dbReference>
<proteinExistence type="predicted"/>
<organism evidence="1 2">
    <name type="scientific">Chelatococcus sambhunathii</name>
    <dbReference type="NCBI Taxonomy" id="363953"/>
    <lineage>
        <taxon>Bacteria</taxon>
        <taxon>Pseudomonadati</taxon>
        <taxon>Pseudomonadota</taxon>
        <taxon>Alphaproteobacteria</taxon>
        <taxon>Hyphomicrobiales</taxon>
        <taxon>Chelatococcaceae</taxon>
        <taxon>Chelatococcus</taxon>
    </lineage>
</organism>
<evidence type="ECO:0000313" key="1">
    <source>
        <dbReference type="EMBL" id="MDR4305267.1"/>
    </source>
</evidence>
<dbReference type="InterPro" id="IPR023214">
    <property type="entry name" value="HAD_sf"/>
</dbReference>
<reference evidence="1" key="1">
    <citation type="submission" date="2020-10" db="EMBL/GenBank/DDBJ databases">
        <authorList>
            <person name="Abbas A."/>
            <person name="Razzaq R."/>
            <person name="Waqas M."/>
            <person name="Abbas N."/>
            <person name="Nielsen T.K."/>
            <person name="Hansen L.H."/>
            <person name="Hussain S."/>
            <person name="Shahid M."/>
        </authorList>
    </citation>
    <scope>NUCLEOTIDE SEQUENCE</scope>
    <source>
        <strain evidence="1">S14</strain>
    </source>
</reference>
<dbReference type="Pfam" id="PF13419">
    <property type="entry name" value="HAD_2"/>
    <property type="match status" value="1"/>
</dbReference>
<dbReference type="SFLD" id="SFLDG01135">
    <property type="entry name" value="C1.5.6:_HAD__Beta-PGM__Phospha"/>
    <property type="match status" value="1"/>
</dbReference>
<dbReference type="InterPro" id="IPR036412">
    <property type="entry name" value="HAD-like_sf"/>
</dbReference>
<dbReference type="GO" id="GO:0016787">
    <property type="term" value="F:hydrolase activity"/>
    <property type="evidence" value="ECO:0007669"/>
    <property type="project" value="UniProtKB-KW"/>
</dbReference>
<dbReference type="EMBL" id="JADBEO010000002">
    <property type="protein sequence ID" value="MDR4305267.1"/>
    <property type="molecule type" value="Genomic_DNA"/>
</dbReference>
<dbReference type="SUPFAM" id="SSF56784">
    <property type="entry name" value="HAD-like"/>
    <property type="match status" value="1"/>
</dbReference>
<evidence type="ECO:0000313" key="2">
    <source>
        <dbReference type="Proteomes" id="UP001181622"/>
    </source>
</evidence>
<dbReference type="PANTHER" id="PTHR43434:SF24">
    <property type="entry name" value="HYDROLASE-RELATED"/>
    <property type="match status" value="1"/>
</dbReference>
<name>A0ABU1DB23_9HYPH</name>
<dbReference type="NCBIfam" id="TIGR01549">
    <property type="entry name" value="HAD-SF-IA-v1"/>
    <property type="match status" value="1"/>
</dbReference>
<dbReference type="PANTHER" id="PTHR43434">
    <property type="entry name" value="PHOSPHOGLYCOLATE PHOSPHATASE"/>
    <property type="match status" value="1"/>
</dbReference>
<dbReference type="SFLD" id="SFLDS00003">
    <property type="entry name" value="Haloacid_Dehalogenase"/>
    <property type="match status" value="1"/>
</dbReference>
<accession>A0ABU1DB23</accession>
<dbReference type="Proteomes" id="UP001181622">
    <property type="component" value="Unassembled WGS sequence"/>
</dbReference>
<dbReference type="Gene3D" id="3.40.50.1000">
    <property type="entry name" value="HAD superfamily/HAD-like"/>
    <property type="match status" value="1"/>
</dbReference>
<protein>
    <submittedName>
        <fullName evidence="1">HAD-IA family hydrolase</fullName>
    </submittedName>
</protein>
<dbReference type="InterPro" id="IPR041492">
    <property type="entry name" value="HAD_2"/>
</dbReference>
<keyword evidence="2" id="KW-1185">Reference proteome</keyword>
<sequence>MGAARKTLVVFDVDGTLLDSAHAIVAAMTEAYVSHGLTAPSRAAIVGVVGLSVGEAVAALSHEQPDHPLGSIGTAFKTSFSRGLAEAPHQSGLYDGAAEIIALLAAREDLLLGLATGNSRRGVERFIGQFGLEGVFATTQTADDAPSKPHPAMLHQAAVEAAVAADDVVMIGDTSFDMAMARNAGARAIGVSWGYHAPEQLLAAGAERVLSSFAELVEALGLPDPAEAA</sequence>
<comment type="caution">
    <text evidence="1">The sequence shown here is derived from an EMBL/GenBank/DDBJ whole genome shotgun (WGS) entry which is preliminary data.</text>
</comment>